<dbReference type="InterPro" id="IPR008312">
    <property type="entry name" value="T6SS_TssB1"/>
</dbReference>
<protein>
    <submittedName>
        <fullName evidence="1">Type VI secretion system contractile sheath small subunit</fullName>
    </submittedName>
</protein>
<dbReference type="AlphaFoldDB" id="A0A418X0X0"/>
<dbReference type="PANTHER" id="PTHR35850">
    <property type="entry name" value="CYTOPLASMIC PROTEIN-RELATED"/>
    <property type="match status" value="1"/>
</dbReference>
<evidence type="ECO:0000313" key="1">
    <source>
        <dbReference type="EMBL" id="RJG06140.1"/>
    </source>
</evidence>
<comment type="caution">
    <text evidence="1">The sequence shown here is derived from an EMBL/GenBank/DDBJ whole genome shotgun (WGS) entry which is preliminary data.</text>
</comment>
<dbReference type="PANTHER" id="PTHR35850:SF1">
    <property type="entry name" value="TYPE VI SECRETION SYSTEM SHEATH PROTEIN TSSB1"/>
    <property type="match status" value="1"/>
</dbReference>
<keyword evidence="2" id="KW-1185">Reference proteome</keyword>
<dbReference type="Proteomes" id="UP000285190">
    <property type="component" value="Unassembled WGS sequence"/>
</dbReference>
<dbReference type="RefSeq" id="WP_119738447.1">
    <property type="nucleotide sequence ID" value="NZ_QYUN01000002.1"/>
</dbReference>
<evidence type="ECO:0000313" key="2">
    <source>
        <dbReference type="Proteomes" id="UP000285190"/>
    </source>
</evidence>
<dbReference type="EMBL" id="QYUN01000002">
    <property type="protein sequence ID" value="RJG06140.1"/>
    <property type="molecule type" value="Genomic_DNA"/>
</dbReference>
<dbReference type="PIRSF" id="PIRSF028301">
    <property type="entry name" value="UCP028301"/>
    <property type="match status" value="1"/>
</dbReference>
<gene>
    <name evidence="1" type="primary">tssB</name>
    <name evidence="1" type="ORF">D3870_09095</name>
</gene>
<proteinExistence type="predicted"/>
<reference evidence="1 2" key="1">
    <citation type="submission" date="2018-09" db="EMBL/GenBank/DDBJ databases">
        <authorList>
            <person name="Zhu H."/>
        </authorList>
    </citation>
    <scope>NUCLEOTIDE SEQUENCE [LARGE SCALE GENOMIC DNA]</scope>
    <source>
        <strain evidence="1 2">K2R10-39</strain>
    </source>
</reference>
<accession>A0A418X0X0</accession>
<sequence>MSKRESVQKKLQRIRPPRVQLTYDVEIGDAIEQKEIPFVVGVMGNFSGNSENPLPKLKDRKFVNIDMDNFDDVMKGVEPRAVFRVNNTLSEQGGEFAVDLKFKSIDDFRPESVVQQVEPLRKLLEARTKLSDLRNKLAGNDKLEDILSEVLTNTENLQQLGAATKHKED</sequence>
<dbReference type="NCBIfam" id="TIGR03358">
    <property type="entry name" value="VI_chp_5"/>
    <property type="match status" value="1"/>
</dbReference>
<dbReference type="Pfam" id="PF05591">
    <property type="entry name" value="T6SS_VipA"/>
    <property type="match status" value="1"/>
</dbReference>
<name>A0A418X0X0_9BURK</name>
<dbReference type="OrthoDB" id="9789942at2"/>
<organism evidence="1 2">
    <name type="scientific">Noviherbaspirillum cavernae</name>
    <dbReference type="NCBI Taxonomy" id="2320862"/>
    <lineage>
        <taxon>Bacteria</taxon>
        <taxon>Pseudomonadati</taxon>
        <taxon>Pseudomonadota</taxon>
        <taxon>Betaproteobacteria</taxon>
        <taxon>Burkholderiales</taxon>
        <taxon>Oxalobacteraceae</taxon>
        <taxon>Noviherbaspirillum</taxon>
    </lineage>
</organism>